<feature type="coiled-coil region" evidence="1">
    <location>
        <begin position="183"/>
        <end position="217"/>
    </location>
</feature>
<dbReference type="SUPFAM" id="SSF58100">
    <property type="entry name" value="Bacterial hemolysins"/>
    <property type="match status" value="1"/>
</dbReference>
<dbReference type="EMBL" id="VAJM01000003">
    <property type="protein sequence ID" value="TLM93920.1"/>
    <property type="molecule type" value="Genomic_DNA"/>
</dbReference>
<evidence type="ECO:0000313" key="3">
    <source>
        <dbReference type="EMBL" id="TLM93920.1"/>
    </source>
</evidence>
<keyword evidence="4" id="KW-1185">Reference proteome</keyword>
<dbReference type="RefSeq" id="WP_138076368.1">
    <property type="nucleotide sequence ID" value="NZ_VAJM01000003.1"/>
</dbReference>
<dbReference type="AlphaFoldDB" id="A0A5R8WRV4"/>
<dbReference type="GO" id="GO:0016020">
    <property type="term" value="C:membrane"/>
    <property type="evidence" value="ECO:0007669"/>
    <property type="project" value="InterPro"/>
</dbReference>
<sequence>MSANSTPSIAPGALATPGTPNGPKFTLSAPEWLAIQTYVKDALALPTTSDAFRASLGAGAPSDLSDFQELIDCYKSINAHCTTWQTTTFPASVSLASDVSFYGTKKAPIYYAAIQQEADILSNDPDNAQALKALKAILDNLTQQAQTYADHAQQVYNQIQDFANQTAADKTTLVGTDGQSGLLKKYNDKYGATSTEVQQLTQQIKDQQQILKDATNEYNHDVIVAATSPTYAWIFPAGTIAAAVVAGVYGKRATDALDLMHATQAQISSMSATLAADTNLMIAIHNAEIGMNTITQELSAALPVIQKIQGLWGSIKDDLTSIVALIDSDIRQALPIIMNLGIAEAIQAWKDVAAEADIYRMNAYITVDNQSTDPAAVPAEPAAAAV</sequence>
<evidence type="ECO:0000313" key="4">
    <source>
        <dbReference type="Proteomes" id="UP000305517"/>
    </source>
</evidence>
<evidence type="ECO:0000256" key="2">
    <source>
        <dbReference type="SAM" id="MobiDB-lite"/>
    </source>
</evidence>
<accession>A0A5R8WRV4</accession>
<feature type="region of interest" description="Disordered" evidence="2">
    <location>
        <begin position="1"/>
        <end position="22"/>
    </location>
</feature>
<dbReference type="OrthoDB" id="5902884at2"/>
<organism evidence="3 4">
    <name type="scientific">Hymenobacter jeollabukensis</name>
    <dbReference type="NCBI Taxonomy" id="2025313"/>
    <lineage>
        <taxon>Bacteria</taxon>
        <taxon>Pseudomonadati</taxon>
        <taxon>Bacteroidota</taxon>
        <taxon>Cytophagia</taxon>
        <taxon>Cytophagales</taxon>
        <taxon>Hymenobacteraceae</taxon>
        <taxon>Hymenobacter</taxon>
    </lineage>
</organism>
<dbReference type="NCBIfam" id="NF033928">
    <property type="entry name" value="alph_xenorhab_A"/>
    <property type="match status" value="1"/>
</dbReference>
<evidence type="ECO:0008006" key="5">
    <source>
        <dbReference type="Google" id="ProtNLM"/>
    </source>
</evidence>
<proteinExistence type="predicted"/>
<dbReference type="Pfam" id="PF05791">
    <property type="entry name" value="Bacillus_HBL"/>
    <property type="match status" value="1"/>
</dbReference>
<protein>
    <recommendedName>
        <fullName evidence="5">HBL/NHE enterotoxin family protein</fullName>
    </recommendedName>
</protein>
<reference evidence="3 4" key="1">
    <citation type="submission" date="2019-05" db="EMBL/GenBank/DDBJ databases">
        <title>Hymenobacter edaphi sp. nov., isolated from abandoned arsenic-contaminated farmland soil.</title>
        <authorList>
            <person name="Nie L."/>
        </authorList>
    </citation>
    <scope>NUCLEOTIDE SEQUENCE [LARGE SCALE GENOMIC DNA]</scope>
    <source>
        <strain evidence="3 4">1-3-3-8</strain>
    </source>
</reference>
<dbReference type="CDD" id="cd22656">
    <property type="entry name" value="ClyA_Cry6Aa-like"/>
    <property type="match status" value="1"/>
</dbReference>
<keyword evidence="1" id="KW-0175">Coiled coil</keyword>
<name>A0A5R8WRV4_9BACT</name>
<dbReference type="InterPro" id="IPR008414">
    <property type="entry name" value="HBL"/>
</dbReference>
<gene>
    <name evidence="3" type="ORF">FDY95_07760</name>
</gene>
<evidence type="ECO:0000256" key="1">
    <source>
        <dbReference type="SAM" id="Coils"/>
    </source>
</evidence>
<dbReference type="Proteomes" id="UP000305517">
    <property type="component" value="Unassembled WGS sequence"/>
</dbReference>
<comment type="caution">
    <text evidence="3">The sequence shown here is derived from an EMBL/GenBank/DDBJ whole genome shotgun (WGS) entry which is preliminary data.</text>
</comment>
<dbReference type="Gene3D" id="1.20.1170.10">
    <property type="match status" value="1"/>
</dbReference>